<dbReference type="EMBL" id="VTPC01087968">
    <property type="protein sequence ID" value="KAF2886356.1"/>
    <property type="molecule type" value="Genomic_DNA"/>
</dbReference>
<gene>
    <name evidence="1" type="ORF">ILUMI_19817</name>
</gene>
<proteinExistence type="predicted"/>
<organism evidence="1 2">
    <name type="scientific">Ignelater luminosus</name>
    <name type="common">Cucubano</name>
    <name type="synonym">Pyrophorus luminosus</name>
    <dbReference type="NCBI Taxonomy" id="2038154"/>
    <lineage>
        <taxon>Eukaryota</taxon>
        <taxon>Metazoa</taxon>
        <taxon>Ecdysozoa</taxon>
        <taxon>Arthropoda</taxon>
        <taxon>Hexapoda</taxon>
        <taxon>Insecta</taxon>
        <taxon>Pterygota</taxon>
        <taxon>Neoptera</taxon>
        <taxon>Endopterygota</taxon>
        <taxon>Coleoptera</taxon>
        <taxon>Polyphaga</taxon>
        <taxon>Elateriformia</taxon>
        <taxon>Elateroidea</taxon>
        <taxon>Elateridae</taxon>
        <taxon>Agrypninae</taxon>
        <taxon>Pyrophorini</taxon>
        <taxon>Ignelater</taxon>
    </lineage>
</organism>
<protein>
    <submittedName>
        <fullName evidence="1">Uncharacterized protein</fullName>
    </submittedName>
</protein>
<feature type="non-terminal residue" evidence="1">
    <location>
        <position position="1"/>
    </location>
</feature>
<evidence type="ECO:0000313" key="1">
    <source>
        <dbReference type="EMBL" id="KAF2886356.1"/>
    </source>
</evidence>
<accession>A0A8K0CIJ6</accession>
<keyword evidence="2" id="KW-1185">Reference proteome</keyword>
<sequence>IETQERYKRELVRRRRIQENQEIIVIRWQNFKTRISEAAKESCGTAKIENQEIKGTAW</sequence>
<name>A0A8K0CIJ6_IGNLU</name>
<comment type="caution">
    <text evidence="1">The sequence shown here is derived from an EMBL/GenBank/DDBJ whole genome shotgun (WGS) entry which is preliminary data.</text>
</comment>
<reference evidence="1" key="1">
    <citation type="submission" date="2019-08" db="EMBL/GenBank/DDBJ databases">
        <title>The genome of the North American firefly Photinus pyralis.</title>
        <authorList>
            <consortium name="Photinus pyralis genome working group"/>
            <person name="Fallon T.R."/>
            <person name="Sander Lower S.E."/>
            <person name="Weng J.-K."/>
        </authorList>
    </citation>
    <scope>NUCLEOTIDE SEQUENCE</scope>
    <source>
        <strain evidence="1">TRF0915ILg1</strain>
        <tissue evidence="1">Whole body</tissue>
    </source>
</reference>
<dbReference type="Proteomes" id="UP000801492">
    <property type="component" value="Unassembled WGS sequence"/>
</dbReference>
<dbReference type="AlphaFoldDB" id="A0A8K0CIJ6"/>
<evidence type="ECO:0000313" key="2">
    <source>
        <dbReference type="Proteomes" id="UP000801492"/>
    </source>
</evidence>